<keyword evidence="1 2" id="KW-0784">Thiamine biosynthesis</keyword>
<proteinExistence type="inferred from homology"/>
<feature type="binding site" evidence="2">
    <location>
        <position position="201"/>
    </location>
    <ligand>
        <name>ATP</name>
        <dbReference type="ChEBI" id="CHEBI:30616"/>
    </ligand>
</feature>
<feature type="binding site" evidence="2">
    <location>
        <position position="77"/>
    </location>
    <ligand>
        <name>Mg(2+)</name>
        <dbReference type="ChEBI" id="CHEBI:18420"/>
        <label>2</label>
    </ligand>
</feature>
<feature type="binding site" evidence="2">
    <location>
        <begin position="124"/>
        <end position="125"/>
    </location>
    <ligand>
        <name>ATP</name>
        <dbReference type="ChEBI" id="CHEBI:30616"/>
    </ligand>
</feature>
<evidence type="ECO:0000259" key="4">
    <source>
        <dbReference type="Pfam" id="PF02769"/>
    </source>
</evidence>
<dbReference type="InterPro" id="IPR016188">
    <property type="entry name" value="PurM-like_N"/>
</dbReference>
<feature type="binding site" evidence="2">
    <location>
        <position position="28"/>
    </location>
    <ligand>
        <name>Mg(2+)</name>
        <dbReference type="ChEBI" id="CHEBI:18420"/>
        <label>3</label>
    </ligand>
</feature>
<comment type="miscellaneous">
    <text evidence="2">Reaction mechanism of ThiL seems to utilize a direct, inline transfer of the gamma-phosphate of ATP to TMP rather than a phosphorylated enzyme intermediate.</text>
</comment>
<dbReference type="Gene3D" id="3.30.1330.10">
    <property type="entry name" value="PurM-like, N-terminal domain"/>
    <property type="match status" value="1"/>
</dbReference>
<feature type="binding site" evidence="2">
    <location>
        <position position="202"/>
    </location>
    <ligand>
        <name>Mg(2+)</name>
        <dbReference type="ChEBI" id="CHEBI:18420"/>
        <label>5</label>
    </ligand>
</feature>
<keyword evidence="2" id="KW-0547">Nucleotide-binding</keyword>
<keyword evidence="2 5" id="KW-0418">Kinase</keyword>
<dbReference type="Proteomes" id="UP001238163">
    <property type="component" value="Unassembled WGS sequence"/>
</dbReference>
<feature type="binding site" evidence="2">
    <location>
        <position position="45"/>
    </location>
    <ligand>
        <name>Mg(2+)</name>
        <dbReference type="ChEBI" id="CHEBI:18420"/>
        <label>1</label>
    </ligand>
</feature>
<dbReference type="EMBL" id="JAUSVL010000001">
    <property type="protein sequence ID" value="MDQ0291277.1"/>
    <property type="molecule type" value="Genomic_DNA"/>
</dbReference>
<protein>
    <recommendedName>
        <fullName evidence="2">Thiamine-monophosphate kinase</fullName>
        <shortName evidence="2">TMP kinase</shortName>
        <shortName evidence="2">Thiamine-phosphate kinase</shortName>
        <ecNumber evidence="2">2.7.4.16</ecNumber>
    </recommendedName>
</protein>
<evidence type="ECO:0000259" key="3">
    <source>
        <dbReference type="Pfam" id="PF00586"/>
    </source>
</evidence>
<organism evidence="5 6">
    <name type="scientific">Oligosphaera ethanolica</name>
    <dbReference type="NCBI Taxonomy" id="760260"/>
    <lineage>
        <taxon>Bacteria</taxon>
        <taxon>Pseudomonadati</taxon>
        <taxon>Lentisphaerota</taxon>
        <taxon>Oligosphaeria</taxon>
        <taxon>Oligosphaerales</taxon>
        <taxon>Oligosphaeraceae</taxon>
        <taxon>Oligosphaera</taxon>
    </lineage>
</organism>
<feature type="binding site" evidence="2">
    <location>
        <position position="199"/>
    </location>
    <ligand>
        <name>Mg(2+)</name>
        <dbReference type="ChEBI" id="CHEBI:18420"/>
        <label>3</label>
    </ligand>
</feature>
<feature type="binding site" evidence="2">
    <location>
        <position position="243"/>
    </location>
    <ligand>
        <name>substrate</name>
    </ligand>
</feature>
<dbReference type="Gene3D" id="3.90.650.10">
    <property type="entry name" value="PurM-like C-terminal domain"/>
    <property type="match status" value="1"/>
</dbReference>
<dbReference type="EC" id="2.7.4.16" evidence="2"/>
<dbReference type="Pfam" id="PF00586">
    <property type="entry name" value="AIRS"/>
    <property type="match status" value="1"/>
</dbReference>
<evidence type="ECO:0000313" key="5">
    <source>
        <dbReference type="EMBL" id="MDQ0291277.1"/>
    </source>
</evidence>
<feature type="binding site" evidence="2">
    <location>
        <position position="295"/>
    </location>
    <ligand>
        <name>substrate</name>
    </ligand>
</feature>
<comment type="catalytic activity">
    <reaction evidence="2">
        <text>thiamine phosphate + ATP = thiamine diphosphate + ADP</text>
        <dbReference type="Rhea" id="RHEA:15913"/>
        <dbReference type="ChEBI" id="CHEBI:30616"/>
        <dbReference type="ChEBI" id="CHEBI:37575"/>
        <dbReference type="ChEBI" id="CHEBI:58937"/>
        <dbReference type="ChEBI" id="CHEBI:456216"/>
        <dbReference type="EC" id="2.7.4.16"/>
    </reaction>
</comment>
<dbReference type="RefSeq" id="WP_307263834.1">
    <property type="nucleotide sequence ID" value="NZ_JAUSVL010000001.1"/>
</dbReference>
<dbReference type="HAMAP" id="MF_02128">
    <property type="entry name" value="TMP_kinase"/>
    <property type="match status" value="1"/>
</dbReference>
<name>A0AAE3VID1_9BACT</name>
<feature type="binding site" evidence="2">
    <location>
        <position position="125"/>
    </location>
    <ligand>
        <name>Mg(2+)</name>
        <dbReference type="ChEBI" id="CHEBI:18420"/>
        <label>1</label>
    </ligand>
</feature>
<dbReference type="Pfam" id="PF02769">
    <property type="entry name" value="AIRS_C"/>
    <property type="match status" value="1"/>
</dbReference>
<dbReference type="InterPro" id="IPR010918">
    <property type="entry name" value="PurM-like_C_dom"/>
</dbReference>
<feature type="binding site" evidence="2">
    <location>
        <position position="52"/>
    </location>
    <ligand>
        <name>substrate</name>
    </ligand>
</feature>
<feature type="binding site" evidence="2">
    <location>
        <position position="28"/>
    </location>
    <ligand>
        <name>Mg(2+)</name>
        <dbReference type="ChEBI" id="CHEBI:18420"/>
        <label>4</label>
    </ligand>
</feature>
<accession>A0AAE3VID1</accession>
<feature type="domain" description="PurM-like N-terminal" evidence="3">
    <location>
        <begin position="26"/>
        <end position="143"/>
    </location>
</feature>
<feature type="binding site" evidence="2">
    <location>
        <position position="45"/>
    </location>
    <ligand>
        <name>Mg(2+)</name>
        <dbReference type="ChEBI" id="CHEBI:18420"/>
        <label>2</label>
    </ligand>
</feature>
<dbReference type="GO" id="GO:0005524">
    <property type="term" value="F:ATP binding"/>
    <property type="evidence" value="ECO:0007669"/>
    <property type="project" value="UniProtKB-UniRule"/>
</dbReference>
<dbReference type="InterPro" id="IPR036921">
    <property type="entry name" value="PurM-like_N_sf"/>
</dbReference>
<comment type="function">
    <text evidence="2">Catalyzes the ATP-dependent phosphorylation of thiamine-monophosphate (TMP) to form thiamine-pyrophosphate (TPP), the active form of vitamin B1.</text>
</comment>
<evidence type="ECO:0000256" key="2">
    <source>
        <dbReference type="HAMAP-Rule" id="MF_02128"/>
    </source>
</evidence>
<sequence length="305" mass="32444">MTEDSFFQWLFQRLPAAGKDVVIPPGDDCAAIRWHDDKLLLVAVDQVVGGRHYVDQGPDATPPALAGRKLLARNVSDVAAMGGTPLFCLLAGAFHQGCPEAWLKEFYGGIVDAARDFQLQMIGGDLASTSLDDVASLTILGEVPANEVITRGGALAGDALFATGTFGNSFASGHHLHFSPRCAEGRWLAQQGLAKAMMDVSDGLLLDLSRICSMSHCGACIDLTAVPRRSAATSIAQACSEGEDFELIFAVAPDKIAELQQRWPFANTPLTRLGTFDNSGLLRDQQGNTLAARGWDHLSPPPAGE</sequence>
<dbReference type="GO" id="GO:0009228">
    <property type="term" value="P:thiamine biosynthetic process"/>
    <property type="evidence" value="ECO:0007669"/>
    <property type="project" value="UniProtKB-KW"/>
</dbReference>
<reference evidence="5" key="1">
    <citation type="submission" date="2023-07" db="EMBL/GenBank/DDBJ databases">
        <title>Genomic Encyclopedia of Type Strains, Phase IV (KMG-IV): sequencing the most valuable type-strain genomes for metagenomic binning, comparative biology and taxonomic classification.</title>
        <authorList>
            <person name="Goeker M."/>
        </authorList>
    </citation>
    <scope>NUCLEOTIDE SEQUENCE</scope>
    <source>
        <strain evidence="5">DSM 24202</strain>
    </source>
</reference>
<feature type="domain" description="PurM-like C-terminal" evidence="4">
    <location>
        <begin position="186"/>
        <end position="259"/>
    </location>
</feature>
<dbReference type="PANTHER" id="PTHR30270">
    <property type="entry name" value="THIAMINE-MONOPHOSPHATE KINASE"/>
    <property type="match status" value="1"/>
</dbReference>
<evidence type="ECO:0000256" key="1">
    <source>
        <dbReference type="ARBA" id="ARBA00022977"/>
    </source>
</evidence>
<dbReference type="InterPro" id="IPR006283">
    <property type="entry name" value="ThiL-like"/>
</dbReference>
<dbReference type="GO" id="GO:0009229">
    <property type="term" value="P:thiamine diphosphate biosynthetic process"/>
    <property type="evidence" value="ECO:0007669"/>
    <property type="project" value="UniProtKB-UniRule"/>
</dbReference>
<feature type="binding site" evidence="2">
    <location>
        <position position="151"/>
    </location>
    <ligand>
        <name>ATP</name>
        <dbReference type="ChEBI" id="CHEBI:30616"/>
    </ligand>
</feature>
<keyword evidence="2" id="KW-0067">ATP-binding</keyword>
<dbReference type="CDD" id="cd02194">
    <property type="entry name" value="ThiL"/>
    <property type="match status" value="1"/>
</dbReference>
<dbReference type="GO" id="GO:0009030">
    <property type="term" value="F:thiamine-phosphate kinase activity"/>
    <property type="evidence" value="ECO:0007669"/>
    <property type="project" value="UniProtKB-UniRule"/>
</dbReference>
<comment type="caution">
    <text evidence="5">The sequence shown here is derived from an EMBL/GenBank/DDBJ whole genome shotgun (WGS) entry which is preliminary data.</text>
</comment>
<comment type="pathway">
    <text evidence="2">Cofactor biosynthesis; thiamine diphosphate biosynthesis; thiamine diphosphate from thiamine phosphate: step 1/1.</text>
</comment>
<dbReference type="PANTHER" id="PTHR30270:SF0">
    <property type="entry name" value="THIAMINE-MONOPHOSPHATE KINASE"/>
    <property type="match status" value="1"/>
</dbReference>
<evidence type="ECO:0000313" key="6">
    <source>
        <dbReference type="Proteomes" id="UP001238163"/>
    </source>
</evidence>
<dbReference type="NCBIfam" id="TIGR01379">
    <property type="entry name" value="thiL"/>
    <property type="match status" value="1"/>
</dbReference>
<dbReference type="SUPFAM" id="SSF56042">
    <property type="entry name" value="PurM C-terminal domain-like"/>
    <property type="match status" value="1"/>
</dbReference>
<dbReference type="PIRSF" id="PIRSF005303">
    <property type="entry name" value="Thiam_monoph_kin"/>
    <property type="match status" value="1"/>
</dbReference>
<dbReference type="AlphaFoldDB" id="A0AAE3VID1"/>
<gene>
    <name evidence="2" type="primary">thiL</name>
    <name evidence="5" type="ORF">J3R75_003384</name>
</gene>
<feature type="binding site" evidence="2">
    <location>
        <position position="107"/>
    </location>
    <ligand>
        <name>ATP</name>
        <dbReference type="ChEBI" id="CHEBI:30616"/>
    </ligand>
</feature>
<comment type="caution">
    <text evidence="2">Lacks conserved residue(s) required for the propagation of feature annotation.</text>
</comment>
<comment type="similarity">
    <text evidence="2">Belongs to the thiamine-monophosphate kinase family.</text>
</comment>
<keyword evidence="2" id="KW-0479">Metal-binding</keyword>
<keyword evidence="6" id="KW-1185">Reference proteome</keyword>
<feature type="binding site" evidence="2">
    <location>
        <position position="77"/>
    </location>
    <ligand>
        <name>Mg(2+)</name>
        <dbReference type="ChEBI" id="CHEBI:18420"/>
        <label>3</label>
    </ligand>
</feature>
<feature type="binding site" evidence="2">
    <location>
        <position position="77"/>
    </location>
    <ligand>
        <name>Mg(2+)</name>
        <dbReference type="ChEBI" id="CHEBI:18420"/>
        <label>4</label>
    </ligand>
</feature>
<dbReference type="InterPro" id="IPR036676">
    <property type="entry name" value="PurM-like_C_sf"/>
</dbReference>
<dbReference type="SUPFAM" id="SSF55326">
    <property type="entry name" value="PurM N-terminal domain-like"/>
    <property type="match status" value="1"/>
</dbReference>
<keyword evidence="2 5" id="KW-0808">Transferase</keyword>
<keyword evidence="2" id="KW-0460">Magnesium</keyword>
<dbReference type="GO" id="GO:0000287">
    <property type="term" value="F:magnesium ion binding"/>
    <property type="evidence" value="ECO:0007669"/>
    <property type="project" value="UniProtKB-UniRule"/>
</dbReference>